<evidence type="ECO:0000313" key="1">
    <source>
        <dbReference type="EMBL" id="GAC32308.1"/>
    </source>
</evidence>
<comment type="caution">
    <text evidence="1">The sequence shown here is derived from an EMBL/GenBank/DDBJ whole genome shotgun (WGS) entry which is preliminary data.</text>
</comment>
<sequence>MKIVDTTHQNPDWPIEEILNMVDEKLLPSPRQMIKRLKLQGDNPKRVRLFSSIHNYYDYYISFMKNNERVYVKLALFPYKL</sequence>
<keyword evidence="2" id="KW-1185">Reference proteome</keyword>
<gene>
    <name evidence="1" type="ORF">GPLA_1394</name>
</gene>
<organism evidence="1 2">
    <name type="scientific">Paraglaciecola polaris LMG 21857</name>
    <dbReference type="NCBI Taxonomy" id="1129793"/>
    <lineage>
        <taxon>Bacteria</taxon>
        <taxon>Pseudomonadati</taxon>
        <taxon>Pseudomonadota</taxon>
        <taxon>Gammaproteobacteria</taxon>
        <taxon>Alteromonadales</taxon>
        <taxon>Alteromonadaceae</taxon>
        <taxon>Paraglaciecola</taxon>
    </lineage>
</organism>
<accession>K6ZU28</accession>
<name>K6ZU28_9ALTE</name>
<protein>
    <submittedName>
        <fullName evidence="1">Uncharacterized protein</fullName>
    </submittedName>
</protein>
<dbReference type="Proteomes" id="UP000006322">
    <property type="component" value="Unassembled WGS sequence"/>
</dbReference>
<reference evidence="2" key="1">
    <citation type="journal article" date="2014" name="Environ. Microbiol.">
        <title>Comparative genomics of the marine bacterial genus Glaciecola reveals the high degree of genomic diversity and genomic characteristic for cold adaptation.</title>
        <authorList>
            <person name="Qin Q.L."/>
            <person name="Xie B.B."/>
            <person name="Yu Y."/>
            <person name="Shu Y.L."/>
            <person name="Rong J.C."/>
            <person name="Zhang Y.J."/>
            <person name="Zhao D.L."/>
            <person name="Chen X.L."/>
            <person name="Zhang X.Y."/>
            <person name="Chen B."/>
            <person name="Zhou B.C."/>
            <person name="Zhang Y.Z."/>
        </authorList>
    </citation>
    <scope>NUCLEOTIDE SEQUENCE [LARGE SCALE GENOMIC DNA]</scope>
    <source>
        <strain evidence="2">LMG 21857</strain>
    </source>
</reference>
<proteinExistence type="predicted"/>
<dbReference type="AlphaFoldDB" id="K6ZU28"/>
<dbReference type="STRING" id="1129793.GPLA_1394"/>
<dbReference type="RefSeq" id="WP_007104106.1">
    <property type="nucleotide sequence ID" value="NZ_BAER01000035.1"/>
</dbReference>
<evidence type="ECO:0000313" key="2">
    <source>
        <dbReference type="Proteomes" id="UP000006322"/>
    </source>
</evidence>
<dbReference type="EMBL" id="BAER01000035">
    <property type="protein sequence ID" value="GAC32308.1"/>
    <property type="molecule type" value="Genomic_DNA"/>
</dbReference>